<dbReference type="InterPro" id="IPR050807">
    <property type="entry name" value="TransReg_Diox_bact_type"/>
</dbReference>
<evidence type="ECO:0000313" key="6">
    <source>
        <dbReference type="EMBL" id="QBB70170.1"/>
    </source>
</evidence>
<evidence type="ECO:0000313" key="7">
    <source>
        <dbReference type="Proteomes" id="UP000291562"/>
    </source>
</evidence>
<dbReference type="SMART" id="SM00530">
    <property type="entry name" value="HTH_XRE"/>
    <property type="match status" value="1"/>
</dbReference>
<dbReference type="CDD" id="cd00093">
    <property type="entry name" value="HTH_XRE"/>
    <property type="match status" value="1"/>
</dbReference>
<protein>
    <submittedName>
        <fullName evidence="6">XRE family transcriptional regulator</fullName>
    </submittedName>
</protein>
<dbReference type="RefSeq" id="WP_129832429.1">
    <property type="nucleotide sequence ID" value="NZ_CP035704.1"/>
</dbReference>
<dbReference type="GO" id="GO:0003677">
    <property type="term" value="F:DNA binding"/>
    <property type="evidence" value="ECO:0007669"/>
    <property type="project" value="UniProtKB-KW"/>
</dbReference>
<dbReference type="Gene3D" id="1.10.260.40">
    <property type="entry name" value="lambda repressor-like DNA-binding domains"/>
    <property type="match status" value="1"/>
</dbReference>
<dbReference type="EMBL" id="CP035704">
    <property type="protein sequence ID" value="QBB70170.1"/>
    <property type="molecule type" value="Genomic_DNA"/>
</dbReference>
<evidence type="ECO:0000256" key="2">
    <source>
        <dbReference type="ARBA" id="ARBA00023125"/>
    </source>
</evidence>
<dbReference type="InterPro" id="IPR010982">
    <property type="entry name" value="Lambda_DNA-bd_dom_sf"/>
</dbReference>
<feature type="domain" description="HTH cro/C1-type" evidence="5">
    <location>
        <begin position="14"/>
        <end position="68"/>
    </location>
</feature>
<evidence type="ECO:0000256" key="4">
    <source>
        <dbReference type="SAM" id="MobiDB-lite"/>
    </source>
</evidence>
<keyword evidence="1" id="KW-0805">Transcription regulation</keyword>
<dbReference type="PROSITE" id="PS50943">
    <property type="entry name" value="HTH_CROC1"/>
    <property type="match status" value="1"/>
</dbReference>
<dbReference type="InterPro" id="IPR001387">
    <property type="entry name" value="Cro/C1-type_HTH"/>
</dbReference>
<reference evidence="6 7" key="1">
    <citation type="submission" date="2019-01" db="EMBL/GenBank/DDBJ databases">
        <title>Pseudolysobacter antarctica gen. nov., sp. nov., isolated from Fildes Peninsula, Antarctica.</title>
        <authorList>
            <person name="Wei Z."/>
            <person name="Peng F."/>
        </authorList>
    </citation>
    <scope>NUCLEOTIDE SEQUENCE [LARGE SCALE GENOMIC DNA]</scope>
    <source>
        <strain evidence="6 7">AQ6-296</strain>
    </source>
</reference>
<evidence type="ECO:0000256" key="3">
    <source>
        <dbReference type="ARBA" id="ARBA00023163"/>
    </source>
</evidence>
<evidence type="ECO:0000256" key="1">
    <source>
        <dbReference type="ARBA" id="ARBA00023015"/>
    </source>
</evidence>
<evidence type="ECO:0000259" key="5">
    <source>
        <dbReference type="PROSITE" id="PS50943"/>
    </source>
</evidence>
<dbReference type="PANTHER" id="PTHR46797">
    <property type="entry name" value="HTH-TYPE TRANSCRIPTIONAL REGULATOR"/>
    <property type="match status" value="1"/>
</dbReference>
<sequence>MATNDILLRIGKVVRKHREAMKLTQEAFADAHGINRAHYGAIERGKQNLTLLNLVRIATGLNMPLSTILSKAEKLDLVKAMSEPDNPPSRGRPLGRKSQWR</sequence>
<dbReference type="OrthoDB" id="9800901at2"/>
<dbReference type="AlphaFoldDB" id="A0A411HIE7"/>
<feature type="region of interest" description="Disordered" evidence="4">
    <location>
        <begin position="79"/>
        <end position="101"/>
    </location>
</feature>
<dbReference type="PANTHER" id="PTHR46797:SF23">
    <property type="entry name" value="HTH-TYPE TRANSCRIPTIONAL REGULATOR SUTR"/>
    <property type="match status" value="1"/>
</dbReference>
<dbReference type="KEGG" id="xbc:ELE36_07215"/>
<dbReference type="SUPFAM" id="SSF47413">
    <property type="entry name" value="lambda repressor-like DNA-binding domains"/>
    <property type="match status" value="1"/>
</dbReference>
<organism evidence="6 7">
    <name type="scientific">Pseudolysobacter antarcticus</name>
    <dbReference type="NCBI Taxonomy" id="2511995"/>
    <lineage>
        <taxon>Bacteria</taxon>
        <taxon>Pseudomonadati</taxon>
        <taxon>Pseudomonadota</taxon>
        <taxon>Gammaproteobacteria</taxon>
        <taxon>Lysobacterales</taxon>
        <taxon>Rhodanobacteraceae</taxon>
        <taxon>Pseudolysobacter</taxon>
    </lineage>
</organism>
<dbReference type="GO" id="GO:0003700">
    <property type="term" value="F:DNA-binding transcription factor activity"/>
    <property type="evidence" value="ECO:0007669"/>
    <property type="project" value="TreeGrafter"/>
</dbReference>
<dbReference type="GO" id="GO:0005829">
    <property type="term" value="C:cytosol"/>
    <property type="evidence" value="ECO:0007669"/>
    <property type="project" value="TreeGrafter"/>
</dbReference>
<dbReference type="Pfam" id="PF01381">
    <property type="entry name" value="HTH_3"/>
    <property type="match status" value="1"/>
</dbReference>
<name>A0A411HIE7_9GAMM</name>
<accession>A0A411HIE7</accession>
<keyword evidence="3" id="KW-0804">Transcription</keyword>
<dbReference type="Proteomes" id="UP000291562">
    <property type="component" value="Chromosome"/>
</dbReference>
<gene>
    <name evidence="6" type="ORF">ELE36_07215</name>
</gene>
<proteinExistence type="predicted"/>
<keyword evidence="7" id="KW-1185">Reference proteome</keyword>
<keyword evidence="2" id="KW-0238">DNA-binding</keyword>